<dbReference type="Pfam" id="PF00535">
    <property type="entry name" value="Glycos_transf_2"/>
    <property type="match status" value="1"/>
</dbReference>
<proteinExistence type="inferred from homology"/>
<dbReference type="PANTHER" id="PTHR43630:SF2">
    <property type="entry name" value="GLYCOSYLTRANSFERASE"/>
    <property type="match status" value="1"/>
</dbReference>
<dbReference type="Proteomes" id="UP000247099">
    <property type="component" value="Unassembled WGS sequence"/>
</dbReference>
<evidence type="ECO:0000256" key="1">
    <source>
        <dbReference type="ARBA" id="ARBA00038494"/>
    </source>
</evidence>
<dbReference type="InterPro" id="IPR001173">
    <property type="entry name" value="Glyco_trans_2-like"/>
</dbReference>
<feature type="domain" description="Glycosyltransferase 2-like" evidence="2">
    <location>
        <begin position="4"/>
        <end position="119"/>
    </location>
</feature>
<dbReference type="CDD" id="cd02511">
    <property type="entry name" value="Beta4Glucosyltransferase"/>
    <property type="match status" value="1"/>
</dbReference>
<dbReference type="InParanoid" id="A0A317ZJ45"/>
<name>A0A317ZJ45_9BACT</name>
<evidence type="ECO:0000313" key="3">
    <source>
        <dbReference type="EMBL" id="PXA03799.1"/>
    </source>
</evidence>
<dbReference type="InterPro" id="IPR029044">
    <property type="entry name" value="Nucleotide-diphossugar_trans"/>
</dbReference>
<dbReference type="GO" id="GO:0016740">
    <property type="term" value="F:transferase activity"/>
    <property type="evidence" value="ECO:0007669"/>
    <property type="project" value="UniProtKB-KW"/>
</dbReference>
<gene>
    <name evidence="3" type="ORF">DDZ13_10195</name>
</gene>
<keyword evidence="4" id="KW-1185">Reference proteome</keyword>
<dbReference type="EMBL" id="QHJQ01000007">
    <property type="protein sequence ID" value="PXA03799.1"/>
    <property type="molecule type" value="Genomic_DNA"/>
</dbReference>
<dbReference type="SUPFAM" id="SSF53448">
    <property type="entry name" value="Nucleotide-diphospho-sugar transferases"/>
    <property type="match status" value="1"/>
</dbReference>
<dbReference type="RefSeq" id="WP_110131354.1">
    <property type="nucleotide sequence ID" value="NZ_QHJQ01000007.1"/>
</dbReference>
<evidence type="ECO:0000313" key="4">
    <source>
        <dbReference type="Proteomes" id="UP000247099"/>
    </source>
</evidence>
<dbReference type="PANTHER" id="PTHR43630">
    <property type="entry name" value="POLY-BETA-1,6-N-ACETYL-D-GLUCOSAMINE SYNTHASE"/>
    <property type="match status" value="1"/>
</dbReference>
<evidence type="ECO:0000259" key="2">
    <source>
        <dbReference type="Pfam" id="PF00535"/>
    </source>
</evidence>
<sequence length="308" mass="35966">MPITIIIPVKNEAGNLPECLSRLEDFEHVVVVDSGSTDETVAIAEKAGAEVLHFQWDGRFPKKRNWVLRNYDFKTDWVLFLDADEFVTPRFVEELRAALADGSKVGYWLNYERWFLGKQLRYGDEFQKLALFRVDAGEYERIEELNWSALDMEIHEHPVVDGEVGEIKAPIEHNEYRGLRHYIAKHNEYSSWEANRYLRLSGYEGGKVESGKFKPTSLGDAESRGRRFGGSEWEKLTERQKKKYRHLTKWWAAPVYFLRGYFWKRGFLDGAAGFHFAFLKAVYFYQIRLKIKERLGGGSGFSAIRRDK</sequence>
<protein>
    <submittedName>
        <fullName evidence="3">Glycosyltransferase family 2 protein</fullName>
    </submittedName>
</protein>
<dbReference type="AlphaFoldDB" id="A0A317ZJ45"/>
<organism evidence="3 4">
    <name type="scientific">Coraliomargarita sinensis</name>
    <dbReference type="NCBI Taxonomy" id="2174842"/>
    <lineage>
        <taxon>Bacteria</taxon>
        <taxon>Pseudomonadati</taxon>
        <taxon>Verrucomicrobiota</taxon>
        <taxon>Opitutia</taxon>
        <taxon>Puniceicoccales</taxon>
        <taxon>Coraliomargaritaceae</taxon>
        <taxon>Coraliomargarita</taxon>
    </lineage>
</organism>
<comment type="similarity">
    <text evidence="1">Belongs to the glycosyltransferase 2 family. WaaE/KdtX subfamily.</text>
</comment>
<dbReference type="Gene3D" id="3.90.550.10">
    <property type="entry name" value="Spore Coat Polysaccharide Biosynthesis Protein SpsA, Chain A"/>
    <property type="match status" value="1"/>
</dbReference>
<reference evidence="3 4" key="1">
    <citation type="submission" date="2018-05" db="EMBL/GenBank/DDBJ databases">
        <title>Coraliomargarita sinensis sp. nov., isolated from a marine solar saltern.</title>
        <authorList>
            <person name="Zhou L.Y."/>
        </authorList>
    </citation>
    <scope>NUCLEOTIDE SEQUENCE [LARGE SCALE GENOMIC DNA]</scope>
    <source>
        <strain evidence="3 4">WN38</strain>
    </source>
</reference>
<comment type="caution">
    <text evidence="3">The sequence shown here is derived from an EMBL/GenBank/DDBJ whole genome shotgun (WGS) entry which is preliminary data.</text>
</comment>
<keyword evidence="3" id="KW-0808">Transferase</keyword>
<dbReference type="OrthoDB" id="9815923at2"/>
<accession>A0A317ZJ45</accession>